<dbReference type="SMART" id="SM00636">
    <property type="entry name" value="Glyco_18"/>
    <property type="match status" value="1"/>
</dbReference>
<dbReference type="EC" id="3.2.1.14" evidence="2"/>
<keyword evidence="4" id="KW-0378">Hydrolase</keyword>
<sequence length="251" mass="27414">MDGVSPSVFNSIPNLKQRNGDLKALISVGGWSFNNPGTWQGVFSSLVSTESNRAKFIQNLLGFLSQYGFDGVDFDWDYPGADERGGNGGDTVNYVALLKELRIAVGADAHDYIVTATAPMSYHYLQNFDLAKMASYADWINFGMRPLFEIIYNLTEVGFALDLAWRAGVDPSQIVMGLGLYGRSFKITDGFCSHPGCQFASLGDPGPCTGLSGILSLQEVYDVLDRNGAQPIYDHEAAVNYIVDSSMNWIS</sequence>
<keyword evidence="5" id="KW-1185">Reference proteome</keyword>
<gene>
    <name evidence="4" type="ORF">L228DRAFT_253873</name>
</gene>
<dbReference type="Pfam" id="PF00704">
    <property type="entry name" value="Glyco_hydro_18"/>
    <property type="match status" value="1"/>
</dbReference>
<dbReference type="STRING" id="1328760.A0A165FBG1"/>
<comment type="similarity">
    <text evidence="1">Belongs to the glycosyl hydrolase 18 family. Chitinase class V subfamily.</text>
</comment>
<dbReference type="PANTHER" id="PTHR11177:SF397">
    <property type="entry name" value="CHITINASE"/>
    <property type="match status" value="1"/>
</dbReference>
<dbReference type="InterPro" id="IPR001223">
    <property type="entry name" value="Glyco_hydro18_cat"/>
</dbReference>
<accession>A0A165FBG1</accession>
<dbReference type="GeneID" id="28898923"/>
<dbReference type="PROSITE" id="PS51910">
    <property type="entry name" value="GH18_2"/>
    <property type="match status" value="1"/>
</dbReference>
<feature type="domain" description="GH18" evidence="3">
    <location>
        <begin position="1"/>
        <end position="251"/>
    </location>
</feature>
<dbReference type="SUPFAM" id="SSF54556">
    <property type="entry name" value="Chitinase insertion domain"/>
    <property type="match status" value="1"/>
</dbReference>
<dbReference type="OrthoDB" id="73875at2759"/>
<evidence type="ECO:0000259" key="3">
    <source>
        <dbReference type="PROSITE" id="PS51910"/>
    </source>
</evidence>
<reference evidence="4 5" key="1">
    <citation type="journal article" date="2016" name="Fungal Biol.">
        <title>The genome of Xylona heveae provides a window into fungal endophytism.</title>
        <authorList>
            <person name="Gazis R."/>
            <person name="Kuo A."/>
            <person name="Riley R."/>
            <person name="LaButti K."/>
            <person name="Lipzen A."/>
            <person name="Lin J."/>
            <person name="Amirebrahimi M."/>
            <person name="Hesse C.N."/>
            <person name="Spatafora J.W."/>
            <person name="Henrissat B."/>
            <person name="Hainaut M."/>
            <person name="Grigoriev I.V."/>
            <person name="Hibbett D.S."/>
        </authorList>
    </citation>
    <scope>NUCLEOTIDE SEQUENCE [LARGE SCALE GENOMIC DNA]</scope>
    <source>
        <strain evidence="4 5">TC161</strain>
    </source>
</reference>
<dbReference type="OMA" id="STFACER"/>
<dbReference type="PANTHER" id="PTHR11177">
    <property type="entry name" value="CHITINASE"/>
    <property type="match status" value="1"/>
</dbReference>
<organism evidence="4 5">
    <name type="scientific">Xylona heveae (strain CBS 132557 / TC161)</name>
    <dbReference type="NCBI Taxonomy" id="1328760"/>
    <lineage>
        <taxon>Eukaryota</taxon>
        <taxon>Fungi</taxon>
        <taxon>Dikarya</taxon>
        <taxon>Ascomycota</taxon>
        <taxon>Pezizomycotina</taxon>
        <taxon>Xylonomycetes</taxon>
        <taxon>Xylonales</taxon>
        <taxon>Xylonaceae</taxon>
        <taxon>Xylona</taxon>
    </lineage>
</organism>
<dbReference type="GO" id="GO:0008061">
    <property type="term" value="F:chitin binding"/>
    <property type="evidence" value="ECO:0007669"/>
    <property type="project" value="InterPro"/>
</dbReference>
<dbReference type="Gene3D" id="3.10.50.10">
    <property type="match status" value="1"/>
</dbReference>
<dbReference type="EMBL" id="KV407462">
    <property type="protein sequence ID" value="KZF20786.1"/>
    <property type="molecule type" value="Genomic_DNA"/>
</dbReference>
<dbReference type="SUPFAM" id="SSF51445">
    <property type="entry name" value="(Trans)glycosidases"/>
    <property type="match status" value="1"/>
</dbReference>
<evidence type="ECO:0000256" key="1">
    <source>
        <dbReference type="ARBA" id="ARBA00008682"/>
    </source>
</evidence>
<protein>
    <recommendedName>
        <fullName evidence="2">chitinase</fullName>
        <ecNumber evidence="2">3.2.1.14</ecNumber>
    </recommendedName>
</protein>
<dbReference type="InParanoid" id="A0A165FBG1"/>
<dbReference type="Gene3D" id="3.20.20.80">
    <property type="entry name" value="Glycosidases"/>
    <property type="match status" value="2"/>
</dbReference>
<dbReference type="InterPro" id="IPR050314">
    <property type="entry name" value="Glycosyl_Hydrlase_18"/>
</dbReference>
<dbReference type="GO" id="GO:0008843">
    <property type="term" value="F:endochitinase activity"/>
    <property type="evidence" value="ECO:0007669"/>
    <property type="project" value="UniProtKB-EC"/>
</dbReference>
<dbReference type="InterPro" id="IPR011583">
    <property type="entry name" value="Chitinase_II/V-like_cat"/>
</dbReference>
<evidence type="ECO:0000256" key="2">
    <source>
        <dbReference type="ARBA" id="ARBA00012729"/>
    </source>
</evidence>
<dbReference type="GO" id="GO:0005975">
    <property type="term" value="P:carbohydrate metabolic process"/>
    <property type="evidence" value="ECO:0007669"/>
    <property type="project" value="InterPro"/>
</dbReference>
<dbReference type="Proteomes" id="UP000076632">
    <property type="component" value="Unassembled WGS sequence"/>
</dbReference>
<dbReference type="AlphaFoldDB" id="A0A165FBG1"/>
<dbReference type="InterPro" id="IPR029070">
    <property type="entry name" value="Chitinase_insertion_sf"/>
</dbReference>
<evidence type="ECO:0000313" key="5">
    <source>
        <dbReference type="Proteomes" id="UP000076632"/>
    </source>
</evidence>
<dbReference type="InterPro" id="IPR017853">
    <property type="entry name" value="GH"/>
</dbReference>
<name>A0A165FBG1_XYLHT</name>
<proteinExistence type="inferred from homology"/>
<dbReference type="RefSeq" id="XP_018186341.1">
    <property type="nucleotide sequence ID" value="XM_018333786.1"/>
</dbReference>
<evidence type="ECO:0000313" key="4">
    <source>
        <dbReference type="EMBL" id="KZF20786.1"/>
    </source>
</evidence>